<feature type="transmembrane region" description="Helical" evidence="1">
    <location>
        <begin position="89"/>
        <end position="109"/>
    </location>
</feature>
<dbReference type="Pfam" id="PF10947">
    <property type="entry name" value="DUF2628"/>
    <property type="match status" value="1"/>
</dbReference>
<dbReference type="InterPro" id="IPR024399">
    <property type="entry name" value="DUF2628"/>
</dbReference>
<sequence length="164" mass="19180">MDELHNTEEIGEQELRFFVKKNSDYYLAKWSLLDSGETQKRKTWNWAALLIGVLWLGYRKMYRYVFICFTGFFLIDIISLITKVNIDKFIGIILAAVLCIEGNRFYYIFTKKKLNQIMAKTSDPDLQRSQIMRLGGTSWIGVLVVVLLLCVEVVFVTEIKSFLR</sequence>
<proteinExistence type="predicted"/>
<gene>
    <name evidence="2" type="ORF">DEAC_c20880</name>
</gene>
<evidence type="ECO:0000256" key="1">
    <source>
        <dbReference type="SAM" id="Phobius"/>
    </source>
</evidence>
<dbReference type="EMBL" id="LDZY01000006">
    <property type="protein sequence ID" value="KLU66049.1"/>
    <property type="molecule type" value="Genomic_DNA"/>
</dbReference>
<comment type="caution">
    <text evidence="2">The sequence shown here is derived from an EMBL/GenBank/DDBJ whole genome shotgun (WGS) entry which is preliminary data.</text>
</comment>
<name>A0A0J1FRE7_9FIRM</name>
<feature type="transmembrane region" description="Helical" evidence="1">
    <location>
        <begin position="64"/>
        <end position="82"/>
    </location>
</feature>
<organism evidence="2 3">
    <name type="scientific">Desulfosporosinus acididurans</name>
    <dbReference type="NCBI Taxonomy" id="476652"/>
    <lineage>
        <taxon>Bacteria</taxon>
        <taxon>Bacillati</taxon>
        <taxon>Bacillota</taxon>
        <taxon>Clostridia</taxon>
        <taxon>Eubacteriales</taxon>
        <taxon>Desulfitobacteriaceae</taxon>
        <taxon>Desulfosporosinus</taxon>
    </lineage>
</organism>
<keyword evidence="1" id="KW-1133">Transmembrane helix</keyword>
<keyword evidence="1" id="KW-0472">Membrane</keyword>
<protein>
    <recommendedName>
        <fullName evidence="4">DUF2628 domain-containing protein</fullName>
    </recommendedName>
</protein>
<keyword evidence="3" id="KW-1185">Reference proteome</keyword>
<feature type="transmembrane region" description="Helical" evidence="1">
    <location>
        <begin position="138"/>
        <end position="157"/>
    </location>
</feature>
<evidence type="ECO:0000313" key="3">
    <source>
        <dbReference type="Proteomes" id="UP000036356"/>
    </source>
</evidence>
<evidence type="ECO:0008006" key="4">
    <source>
        <dbReference type="Google" id="ProtNLM"/>
    </source>
</evidence>
<accession>A0A0J1FRE7</accession>
<keyword evidence="1" id="KW-0812">Transmembrane</keyword>
<dbReference type="Proteomes" id="UP000036356">
    <property type="component" value="Unassembled WGS sequence"/>
</dbReference>
<dbReference type="PATRIC" id="fig|476652.3.peg.2162"/>
<dbReference type="AlphaFoldDB" id="A0A0J1FRE7"/>
<reference evidence="2 3" key="1">
    <citation type="submission" date="2015-06" db="EMBL/GenBank/DDBJ databases">
        <title>Draft genome of the moderately acidophilic sulfate reducer Candidatus Desulfosporosinus acididurans strain M1.</title>
        <authorList>
            <person name="Poehlein A."/>
            <person name="Petzsch P."/>
            <person name="Johnson B.D."/>
            <person name="Schloemann M."/>
            <person name="Daniel R."/>
            <person name="Muehling M."/>
        </authorList>
    </citation>
    <scope>NUCLEOTIDE SEQUENCE [LARGE SCALE GENOMIC DNA]</scope>
    <source>
        <strain evidence="2 3">M1</strain>
    </source>
</reference>
<dbReference type="RefSeq" id="WP_047809944.1">
    <property type="nucleotide sequence ID" value="NZ_LDZY01000006.1"/>
</dbReference>
<evidence type="ECO:0000313" key="2">
    <source>
        <dbReference type="EMBL" id="KLU66049.1"/>
    </source>
</evidence>
<dbReference type="STRING" id="476652.DEAC_c20880"/>